<dbReference type="Proteomes" id="UP001221757">
    <property type="component" value="Unassembled WGS sequence"/>
</dbReference>
<feature type="non-terminal residue" evidence="1">
    <location>
        <position position="1"/>
    </location>
</feature>
<evidence type="ECO:0008006" key="3">
    <source>
        <dbReference type="Google" id="ProtNLM"/>
    </source>
</evidence>
<evidence type="ECO:0000313" key="2">
    <source>
        <dbReference type="Proteomes" id="UP001221757"/>
    </source>
</evidence>
<name>A0AAD7FNZ3_MYCRO</name>
<dbReference type="AlphaFoldDB" id="A0AAD7FNZ3"/>
<reference evidence="1" key="1">
    <citation type="submission" date="2023-03" db="EMBL/GenBank/DDBJ databases">
        <title>Massive genome expansion in bonnet fungi (Mycena s.s.) driven by repeated elements and novel gene families across ecological guilds.</title>
        <authorList>
            <consortium name="Lawrence Berkeley National Laboratory"/>
            <person name="Harder C.B."/>
            <person name="Miyauchi S."/>
            <person name="Viragh M."/>
            <person name="Kuo A."/>
            <person name="Thoen E."/>
            <person name="Andreopoulos B."/>
            <person name="Lu D."/>
            <person name="Skrede I."/>
            <person name="Drula E."/>
            <person name="Henrissat B."/>
            <person name="Morin E."/>
            <person name="Kohler A."/>
            <person name="Barry K."/>
            <person name="LaButti K."/>
            <person name="Morin E."/>
            <person name="Salamov A."/>
            <person name="Lipzen A."/>
            <person name="Mereny Z."/>
            <person name="Hegedus B."/>
            <person name="Baldrian P."/>
            <person name="Stursova M."/>
            <person name="Weitz H."/>
            <person name="Taylor A."/>
            <person name="Grigoriev I.V."/>
            <person name="Nagy L.G."/>
            <person name="Martin F."/>
            <person name="Kauserud H."/>
        </authorList>
    </citation>
    <scope>NUCLEOTIDE SEQUENCE</scope>
    <source>
        <strain evidence="1">CBHHK067</strain>
    </source>
</reference>
<keyword evidence="2" id="KW-1185">Reference proteome</keyword>
<feature type="non-terminal residue" evidence="1">
    <location>
        <position position="81"/>
    </location>
</feature>
<evidence type="ECO:0000313" key="1">
    <source>
        <dbReference type="EMBL" id="KAJ7630147.1"/>
    </source>
</evidence>
<proteinExistence type="predicted"/>
<sequence>RRSRIIFDDFTSKPFEVDGGLDQGDPHSGISYLIYNSGLAKIPRPANGEHGIIFVDDNTLITTGPSFHVTHRKLRDIIQHP</sequence>
<protein>
    <recommendedName>
        <fullName evidence="3">Reverse transcriptase domain-containing protein</fullName>
    </recommendedName>
</protein>
<accession>A0AAD7FNZ3</accession>
<organism evidence="1 2">
    <name type="scientific">Mycena rosella</name>
    <name type="common">Pink bonnet</name>
    <name type="synonym">Agaricus rosellus</name>
    <dbReference type="NCBI Taxonomy" id="1033263"/>
    <lineage>
        <taxon>Eukaryota</taxon>
        <taxon>Fungi</taxon>
        <taxon>Dikarya</taxon>
        <taxon>Basidiomycota</taxon>
        <taxon>Agaricomycotina</taxon>
        <taxon>Agaricomycetes</taxon>
        <taxon>Agaricomycetidae</taxon>
        <taxon>Agaricales</taxon>
        <taxon>Marasmiineae</taxon>
        <taxon>Mycenaceae</taxon>
        <taxon>Mycena</taxon>
    </lineage>
</organism>
<gene>
    <name evidence="1" type="ORF">B0H17DRAFT_840427</name>
</gene>
<comment type="caution">
    <text evidence="1">The sequence shown here is derived from an EMBL/GenBank/DDBJ whole genome shotgun (WGS) entry which is preliminary data.</text>
</comment>
<dbReference type="EMBL" id="JARKIE010000522">
    <property type="protein sequence ID" value="KAJ7630147.1"/>
    <property type="molecule type" value="Genomic_DNA"/>
</dbReference>